<dbReference type="AlphaFoldDB" id="A0AAN9TII2"/>
<evidence type="ECO:0000256" key="2">
    <source>
        <dbReference type="SAM" id="Phobius"/>
    </source>
</evidence>
<dbReference type="EMBL" id="JBBCAQ010000037">
    <property type="protein sequence ID" value="KAK7574147.1"/>
    <property type="molecule type" value="Genomic_DNA"/>
</dbReference>
<keyword evidence="2" id="KW-1133">Transmembrane helix</keyword>
<organism evidence="3 4">
    <name type="scientific">Parthenolecanium corni</name>
    <dbReference type="NCBI Taxonomy" id="536013"/>
    <lineage>
        <taxon>Eukaryota</taxon>
        <taxon>Metazoa</taxon>
        <taxon>Ecdysozoa</taxon>
        <taxon>Arthropoda</taxon>
        <taxon>Hexapoda</taxon>
        <taxon>Insecta</taxon>
        <taxon>Pterygota</taxon>
        <taxon>Neoptera</taxon>
        <taxon>Paraneoptera</taxon>
        <taxon>Hemiptera</taxon>
        <taxon>Sternorrhyncha</taxon>
        <taxon>Coccoidea</taxon>
        <taxon>Coccidae</taxon>
        <taxon>Parthenolecanium</taxon>
    </lineage>
</organism>
<keyword evidence="2" id="KW-0812">Transmembrane</keyword>
<reference evidence="3 4" key="1">
    <citation type="submission" date="2024-03" db="EMBL/GenBank/DDBJ databases">
        <title>Adaptation during the transition from Ophiocordyceps entomopathogen to insect associate is accompanied by gene loss and intensified selection.</title>
        <authorList>
            <person name="Ward C.M."/>
            <person name="Onetto C.A."/>
            <person name="Borneman A.R."/>
        </authorList>
    </citation>
    <scope>NUCLEOTIDE SEQUENCE [LARGE SCALE GENOMIC DNA]</scope>
    <source>
        <strain evidence="3">AWRI1</strain>
        <tissue evidence="3">Single Adult Female</tissue>
    </source>
</reference>
<evidence type="ECO:0000256" key="1">
    <source>
        <dbReference type="SAM" id="MobiDB-lite"/>
    </source>
</evidence>
<comment type="caution">
    <text evidence="3">The sequence shown here is derived from an EMBL/GenBank/DDBJ whole genome shotgun (WGS) entry which is preliminary data.</text>
</comment>
<evidence type="ECO:0000313" key="4">
    <source>
        <dbReference type="Proteomes" id="UP001367676"/>
    </source>
</evidence>
<dbReference type="Proteomes" id="UP001367676">
    <property type="component" value="Unassembled WGS sequence"/>
</dbReference>
<sequence length="201" mass="22229">MVDAPAIFPYNSSEAMGKRILPNPKNLTNWPHSCIGTLVKTVSKFVVTQNVEKNRSGKIFTRIRTTYGQIVKNLTDHLVAVLFDIEKAYSYANFEQCLSMIDVPVAESEMNSTHPTEPVTKCAPTPEPDEIKSTTSAEPKTTFTTTTESEIKSTAASEPETKSAPVTEAETNFSFLVPSLLVMITVLIAYVAFLHQKLRIL</sequence>
<keyword evidence="4" id="KW-1185">Reference proteome</keyword>
<feature type="region of interest" description="Disordered" evidence="1">
    <location>
        <begin position="109"/>
        <end position="165"/>
    </location>
</feature>
<proteinExistence type="predicted"/>
<feature type="compositionally biased region" description="Low complexity" evidence="1">
    <location>
        <begin position="133"/>
        <end position="158"/>
    </location>
</feature>
<feature type="transmembrane region" description="Helical" evidence="2">
    <location>
        <begin position="173"/>
        <end position="193"/>
    </location>
</feature>
<name>A0AAN9TII2_9HEMI</name>
<gene>
    <name evidence="3" type="ORF">V9T40_011338</name>
</gene>
<evidence type="ECO:0000313" key="3">
    <source>
        <dbReference type="EMBL" id="KAK7574147.1"/>
    </source>
</evidence>
<accession>A0AAN9TII2</accession>
<protein>
    <submittedName>
        <fullName evidence="3">Uncharacterized protein</fullName>
    </submittedName>
</protein>
<keyword evidence="2" id="KW-0472">Membrane</keyword>